<dbReference type="SUPFAM" id="SSF50341">
    <property type="entry name" value="CheW-like"/>
    <property type="match status" value="1"/>
</dbReference>
<sequence>MAERLLLFRYKDDVLALPAHLTREVIELGQVAPLPGGRGGLAGLVVTAGQAAPLLDLHLLAGLPRHPHASLGLVVRIGNDTLVFPMDEMAGNLTSDEPLTTPDMISAPQETGDYRLNFEIRVINPAVLSSTLQARLMPV</sequence>
<name>A0A3S0IA14_9DEIO</name>
<dbReference type="Gene3D" id="2.40.50.180">
    <property type="entry name" value="CheA-289, Domain 4"/>
    <property type="match status" value="1"/>
</dbReference>
<dbReference type="AlphaFoldDB" id="A0A3S0IA14"/>
<comment type="caution">
    <text evidence="2">The sequence shown here is derived from an EMBL/GenBank/DDBJ whole genome shotgun (WGS) entry which is preliminary data.</text>
</comment>
<dbReference type="GO" id="GO:0007165">
    <property type="term" value="P:signal transduction"/>
    <property type="evidence" value="ECO:0007669"/>
    <property type="project" value="InterPro"/>
</dbReference>
<dbReference type="Proteomes" id="UP000277766">
    <property type="component" value="Unassembled WGS sequence"/>
</dbReference>
<feature type="domain" description="CheW-like" evidence="1">
    <location>
        <begin position="2"/>
        <end position="139"/>
    </location>
</feature>
<dbReference type="PROSITE" id="PS50851">
    <property type="entry name" value="CHEW"/>
    <property type="match status" value="1"/>
</dbReference>
<dbReference type="InterPro" id="IPR036061">
    <property type="entry name" value="CheW-like_dom_sf"/>
</dbReference>
<dbReference type="InterPro" id="IPR002545">
    <property type="entry name" value="CheW-lke_dom"/>
</dbReference>
<dbReference type="EMBL" id="RXPE01000008">
    <property type="protein sequence ID" value="RTR28014.1"/>
    <property type="molecule type" value="Genomic_DNA"/>
</dbReference>
<proteinExistence type="predicted"/>
<dbReference type="Pfam" id="PF01584">
    <property type="entry name" value="CheW"/>
    <property type="match status" value="1"/>
</dbReference>
<dbReference type="GO" id="GO:0006935">
    <property type="term" value="P:chemotaxis"/>
    <property type="evidence" value="ECO:0007669"/>
    <property type="project" value="InterPro"/>
</dbReference>
<keyword evidence="3" id="KW-1185">Reference proteome</keyword>
<evidence type="ECO:0000259" key="1">
    <source>
        <dbReference type="PROSITE" id="PS50851"/>
    </source>
</evidence>
<evidence type="ECO:0000313" key="2">
    <source>
        <dbReference type="EMBL" id="RTR28014.1"/>
    </source>
</evidence>
<dbReference type="RefSeq" id="WP_126351790.1">
    <property type="nucleotide sequence ID" value="NZ_CP086381.1"/>
</dbReference>
<dbReference type="OrthoDB" id="9794382at2"/>
<accession>A0A3S0IA14</accession>
<evidence type="ECO:0000313" key="3">
    <source>
        <dbReference type="Proteomes" id="UP000277766"/>
    </source>
</evidence>
<reference evidence="2 3" key="1">
    <citation type="submission" date="2018-12" db="EMBL/GenBank/DDBJ databases">
        <title>Deinococcus radiophilus ATCC 27603 genome sequencing and assembly.</title>
        <authorList>
            <person name="Maclea K.S."/>
            <person name="Maynard C.R."/>
        </authorList>
    </citation>
    <scope>NUCLEOTIDE SEQUENCE [LARGE SCALE GENOMIC DNA]</scope>
    <source>
        <strain evidence="2 3">ATCC 27603</strain>
    </source>
</reference>
<protein>
    <submittedName>
        <fullName evidence="2">Chemotaxis protein CheW</fullName>
    </submittedName>
</protein>
<organism evidence="2 3">
    <name type="scientific">Deinococcus radiophilus</name>
    <dbReference type="NCBI Taxonomy" id="32062"/>
    <lineage>
        <taxon>Bacteria</taxon>
        <taxon>Thermotogati</taxon>
        <taxon>Deinococcota</taxon>
        <taxon>Deinococci</taxon>
        <taxon>Deinococcales</taxon>
        <taxon>Deinococcaceae</taxon>
        <taxon>Deinococcus</taxon>
    </lineage>
</organism>
<gene>
    <name evidence="2" type="ORF">EJ104_05675</name>
</gene>